<dbReference type="EMBL" id="LCFP01000002">
    <property type="protein sequence ID" value="KKS98344.1"/>
    <property type="molecule type" value="Genomic_DNA"/>
</dbReference>
<organism evidence="1 2">
    <name type="scientific">Candidatus Gottesmanbacteria bacterium GW2011_GWA2_43_14</name>
    <dbReference type="NCBI Taxonomy" id="1618443"/>
    <lineage>
        <taxon>Bacteria</taxon>
        <taxon>Candidatus Gottesmaniibacteriota</taxon>
    </lineage>
</organism>
<dbReference type="Proteomes" id="UP000034894">
    <property type="component" value="Unassembled WGS sequence"/>
</dbReference>
<evidence type="ECO:0000313" key="1">
    <source>
        <dbReference type="EMBL" id="KKS98344.1"/>
    </source>
</evidence>
<protein>
    <submittedName>
        <fullName evidence="1">Uncharacterized protein</fullName>
    </submittedName>
</protein>
<sequence length="79" mass="8544">MAGKVTWYNLSPESGRSSAVECFLAKEEAVGANPIARSRALMLELVDRHASGACAFTSVGVQLPLRAPRRDNTFPLKIL</sequence>
<proteinExistence type="predicted"/>
<comment type="caution">
    <text evidence="1">The sequence shown here is derived from an EMBL/GenBank/DDBJ whole genome shotgun (WGS) entry which is preliminary data.</text>
</comment>
<dbReference type="AlphaFoldDB" id="A0A0G1DL16"/>
<gene>
    <name evidence="1" type="ORF">UV73_C0002G0058</name>
</gene>
<name>A0A0G1DL16_9BACT</name>
<accession>A0A0G1DL16</accession>
<evidence type="ECO:0000313" key="2">
    <source>
        <dbReference type="Proteomes" id="UP000034894"/>
    </source>
</evidence>
<reference evidence="1 2" key="1">
    <citation type="journal article" date="2015" name="Nature">
        <title>rRNA introns, odd ribosomes, and small enigmatic genomes across a large radiation of phyla.</title>
        <authorList>
            <person name="Brown C.T."/>
            <person name="Hug L.A."/>
            <person name="Thomas B.C."/>
            <person name="Sharon I."/>
            <person name="Castelle C.J."/>
            <person name="Singh A."/>
            <person name="Wilkins M.J."/>
            <person name="Williams K.H."/>
            <person name="Banfield J.F."/>
        </authorList>
    </citation>
    <scope>NUCLEOTIDE SEQUENCE [LARGE SCALE GENOMIC DNA]</scope>
</reference>
<dbReference type="STRING" id="1618443.UV73_C0002G0058"/>